<dbReference type="AlphaFoldDB" id="A0A832SUL1"/>
<accession>A0A832SUL1</accession>
<dbReference type="GeneID" id="1477602"/>
<proteinExistence type="predicted"/>
<name>A0A832SUL1_9EURY</name>
<protein>
    <submittedName>
        <fullName evidence="1">Uncharacterized protein</fullName>
    </submittedName>
</protein>
<evidence type="ECO:0000313" key="1">
    <source>
        <dbReference type="EMBL" id="HII70557.1"/>
    </source>
</evidence>
<evidence type="ECO:0000313" key="2">
    <source>
        <dbReference type="Proteomes" id="UP000619545"/>
    </source>
</evidence>
<dbReference type="RefSeq" id="WP_011018671.1">
    <property type="nucleotide sequence ID" value="NZ_DUJS01000004.1"/>
</dbReference>
<comment type="caution">
    <text evidence="1">The sequence shown here is derived from an EMBL/GenBank/DDBJ whole genome shotgun (WGS) entry which is preliminary data.</text>
</comment>
<gene>
    <name evidence="1" type="ORF">HA336_04925</name>
</gene>
<organism evidence="1 2">
    <name type="scientific">Methanopyrus kandleri</name>
    <dbReference type="NCBI Taxonomy" id="2320"/>
    <lineage>
        <taxon>Archaea</taxon>
        <taxon>Methanobacteriati</taxon>
        <taxon>Methanobacteriota</taxon>
        <taxon>Methanomada group</taxon>
        <taxon>Methanopyri</taxon>
        <taxon>Methanopyrales</taxon>
        <taxon>Methanopyraceae</taxon>
        <taxon>Methanopyrus</taxon>
    </lineage>
</organism>
<reference evidence="1" key="1">
    <citation type="journal article" date="2020" name="bioRxiv">
        <title>A rank-normalized archaeal taxonomy based on genome phylogeny resolves widespread incomplete and uneven classifications.</title>
        <authorList>
            <person name="Rinke C."/>
            <person name="Chuvochina M."/>
            <person name="Mussig A.J."/>
            <person name="Chaumeil P.-A."/>
            <person name="Waite D.W."/>
            <person name="Whitman W.B."/>
            <person name="Parks D.H."/>
            <person name="Hugenholtz P."/>
        </authorList>
    </citation>
    <scope>NUCLEOTIDE SEQUENCE</scope>
    <source>
        <strain evidence="1">UBA8853</strain>
    </source>
</reference>
<dbReference type="Proteomes" id="UP000619545">
    <property type="component" value="Unassembled WGS sequence"/>
</dbReference>
<sequence>MLPYLVLGLVLALTPASGEPLIQGSLSKDLEFLHEYFQKRVLPKWKDDPHVIVDVVQYSESAGYVIYLPKENLFAFSRVQESVEPGRVRVVLPLTCGRPVAVEERLEGPAVIASVNQCPLTEGSSANLGLDVVVGDHVCSFGYVTNVPALGAPARCEYVLTLSAGGRVVDEEGLGSFDPVDVEYEVYSDRVVMRILGFPEGVEDLALVIDATFDLRKGRILVDRRESTDSELVSKLRELRARWGTPPGEGIEGFSGDLLRTRSGAEPLWVGFQLSHDDPLVRFVEKVIGMYSQGASEKELQKVMGEHPNVEFLFPERNGESGTSKIPFWVLPLLPVPLAGRRNDA</sequence>
<dbReference type="EMBL" id="DUJS01000004">
    <property type="protein sequence ID" value="HII70557.1"/>
    <property type="molecule type" value="Genomic_DNA"/>
</dbReference>